<dbReference type="SUPFAM" id="SSF57850">
    <property type="entry name" value="RING/U-box"/>
    <property type="match status" value="1"/>
</dbReference>
<feature type="compositionally biased region" description="Basic and acidic residues" evidence="10">
    <location>
        <begin position="1"/>
        <end position="19"/>
    </location>
</feature>
<dbReference type="AlphaFoldDB" id="A0A6P8Z568"/>
<dbReference type="Gene3D" id="3.30.40.10">
    <property type="entry name" value="Zinc/RING finger domain, C3HC4 (zinc finger)"/>
    <property type="match status" value="1"/>
</dbReference>
<feature type="compositionally biased region" description="Low complexity" evidence="10">
    <location>
        <begin position="189"/>
        <end position="207"/>
    </location>
</feature>
<keyword evidence="4" id="KW-0479">Metal-binding</keyword>
<accession>A0A6P8Z568</accession>
<feature type="region of interest" description="Disordered" evidence="10">
    <location>
        <begin position="157"/>
        <end position="215"/>
    </location>
</feature>
<dbReference type="GeneID" id="117649203"/>
<dbReference type="OrthoDB" id="273089at2759"/>
<evidence type="ECO:0000259" key="12">
    <source>
        <dbReference type="PROSITE" id="PS51292"/>
    </source>
</evidence>
<keyword evidence="8 11" id="KW-1133">Transmembrane helix</keyword>
<keyword evidence="13" id="KW-1185">Reference proteome</keyword>
<dbReference type="PANTHER" id="PTHR46065">
    <property type="entry name" value="E3 UBIQUITIN-PROTEIN LIGASE MARCH 2/3 FAMILY MEMBER"/>
    <property type="match status" value="1"/>
</dbReference>
<gene>
    <name evidence="14" type="primary">LOC117649203</name>
</gene>
<evidence type="ECO:0000256" key="4">
    <source>
        <dbReference type="ARBA" id="ARBA00022723"/>
    </source>
</evidence>
<evidence type="ECO:0000313" key="14">
    <source>
        <dbReference type="RefSeq" id="XP_034247613.1"/>
    </source>
</evidence>
<protein>
    <submittedName>
        <fullName evidence="14">Uncharacterized protein LOC117649203</fullName>
    </submittedName>
</protein>
<evidence type="ECO:0000256" key="8">
    <source>
        <dbReference type="ARBA" id="ARBA00022989"/>
    </source>
</evidence>
<evidence type="ECO:0000256" key="2">
    <source>
        <dbReference type="ARBA" id="ARBA00022679"/>
    </source>
</evidence>
<keyword evidence="7" id="KW-0862">Zinc</keyword>
<keyword evidence="9 11" id="KW-0472">Membrane</keyword>
<dbReference type="InterPro" id="IPR013083">
    <property type="entry name" value="Znf_RING/FYVE/PHD"/>
</dbReference>
<dbReference type="InParanoid" id="A0A6P8Z568"/>
<dbReference type="PROSITE" id="PS51292">
    <property type="entry name" value="ZF_RING_CH"/>
    <property type="match status" value="1"/>
</dbReference>
<evidence type="ECO:0000313" key="13">
    <source>
        <dbReference type="Proteomes" id="UP000515158"/>
    </source>
</evidence>
<keyword evidence="2" id="KW-0808">Transferase</keyword>
<keyword evidence="6" id="KW-0833">Ubl conjugation pathway</keyword>
<dbReference type="GO" id="GO:0008270">
    <property type="term" value="F:zinc ion binding"/>
    <property type="evidence" value="ECO:0007669"/>
    <property type="project" value="UniProtKB-KW"/>
</dbReference>
<keyword evidence="5" id="KW-0863">Zinc-finger</keyword>
<evidence type="ECO:0000256" key="1">
    <source>
        <dbReference type="ARBA" id="ARBA00004141"/>
    </source>
</evidence>
<reference evidence="14" key="1">
    <citation type="submission" date="2025-08" db="UniProtKB">
        <authorList>
            <consortium name="RefSeq"/>
        </authorList>
    </citation>
    <scope>IDENTIFICATION</scope>
    <source>
        <tissue evidence="14">Total insect</tissue>
    </source>
</reference>
<dbReference type="InterPro" id="IPR011016">
    <property type="entry name" value="Znf_RING-CH"/>
</dbReference>
<feature type="transmembrane region" description="Helical" evidence="11">
    <location>
        <begin position="406"/>
        <end position="427"/>
    </location>
</feature>
<comment type="subcellular location">
    <subcellularLocation>
        <location evidence="1">Membrane</location>
        <topology evidence="1">Multi-pass membrane protein</topology>
    </subcellularLocation>
</comment>
<dbReference type="PANTHER" id="PTHR46065:SF3">
    <property type="entry name" value="FI20425P1"/>
    <property type="match status" value="1"/>
</dbReference>
<name>A0A6P8Z568_THRPL</name>
<feature type="transmembrane region" description="Helical" evidence="11">
    <location>
        <begin position="378"/>
        <end position="400"/>
    </location>
</feature>
<sequence length="462" mass="49942">MDHRADPPPEEREAREAPDGRGGSTAAPSCDAQEQPDDDDGLRQRTTPRCPGGTQRAGRQGRAFGAVRPFRGVTSLTVVPTPTRRSLSAWSDSEVAEEQFEEDQDQLGGKGTFLAACSALRQPRHPPVFPPRSAPGLPAYDDVLDLIILDLDDDDLGDDDVPAAPQPTSPTWSLAVMPTSAESRPPALPAATAATAATADSGPSAPSRPANDTSEYYTGLGKRLEQFAPLAVPMDPLDPENQGRIRERLAVIERFRAQNAANAANAANAEAAALARQDSGTPICRICRDTYPYGATEAEVEDADAVPGAGGAGSLVSPCECRGTVARVHMTCLERWLAESDSSCCELCGHQYTTIRTPSYSVLASIPAWVIHTGSVDLLFDIVAFIIFTPVTLFGTHLLGVNADDAPYFQVSIMAALDLVYSAWLAMRLHYHANRWYSWWRRKSTVKVILDREEKKNRQTDS</sequence>
<evidence type="ECO:0000256" key="11">
    <source>
        <dbReference type="SAM" id="Phobius"/>
    </source>
</evidence>
<feature type="domain" description="RING-CH-type" evidence="12">
    <location>
        <begin position="276"/>
        <end position="355"/>
    </location>
</feature>
<dbReference type="Proteomes" id="UP000515158">
    <property type="component" value="Unplaced"/>
</dbReference>
<evidence type="ECO:0000256" key="3">
    <source>
        <dbReference type="ARBA" id="ARBA00022692"/>
    </source>
</evidence>
<dbReference type="Pfam" id="PF12906">
    <property type="entry name" value="RINGv"/>
    <property type="match status" value="1"/>
</dbReference>
<evidence type="ECO:0000256" key="5">
    <source>
        <dbReference type="ARBA" id="ARBA00022771"/>
    </source>
</evidence>
<evidence type="ECO:0000256" key="9">
    <source>
        <dbReference type="ARBA" id="ARBA00023136"/>
    </source>
</evidence>
<dbReference type="GO" id="GO:0016567">
    <property type="term" value="P:protein ubiquitination"/>
    <property type="evidence" value="ECO:0007669"/>
    <property type="project" value="TreeGrafter"/>
</dbReference>
<feature type="region of interest" description="Disordered" evidence="10">
    <location>
        <begin position="1"/>
        <end position="66"/>
    </location>
</feature>
<organism evidence="14">
    <name type="scientific">Thrips palmi</name>
    <name type="common">Melon thrips</name>
    <dbReference type="NCBI Taxonomy" id="161013"/>
    <lineage>
        <taxon>Eukaryota</taxon>
        <taxon>Metazoa</taxon>
        <taxon>Ecdysozoa</taxon>
        <taxon>Arthropoda</taxon>
        <taxon>Hexapoda</taxon>
        <taxon>Insecta</taxon>
        <taxon>Pterygota</taxon>
        <taxon>Neoptera</taxon>
        <taxon>Paraneoptera</taxon>
        <taxon>Thysanoptera</taxon>
        <taxon>Terebrantia</taxon>
        <taxon>Thripoidea</taxon>
        <taxon>Thripidae</taxon>
        <taxon>Thrips</taxon>
    </lineage>
</organism>
<keyword evidence="3 11" id="KW-0812">Transmembrane</keyword>
<evidence type="ECO:0000256" key="10">
    <source>
        <dbReference type="SAM" id="MobiDB-lite"/>
    </source>
</evidence>
<evidence type="ECO:0000256" key="7">
    <source>
        <dbReference type="ARBA" id="ARBA00022833"/>
    </source>
</evidence>
<evidence type="ECO:0000256" key="6">
    <source>
        <dbReference type="ARBA" id="ARBA00022786"/>
    </source>
</evidence>
<dbReference type="GO" id="GO:0004842">
    <property type="term" value="F:ubiquitin-protein transferase activity"/>
    <property type="evidence" value="ECO:0007669"/>
    <property type="project" value="TreeGrafter"/>
</dbReference>
<proteinExistence type="predicted"/>
<dbReference type="GO" id="GO:0016020">
    <property type="term" value="C:membrane"/>
    <property type="evidence" value="ECO:0007669"/>
    <property type="project" value="UniProtKB-SubCell"/>
</dbReference>
<dbReference type="RefSeq" id="XP_034247613.1">
    <property type="nucleotide sequence ID" value="XM_034391722.1"/>
</dbReference>
<feature type="compositionally biased region" description="Low complexity" evidence="10">
    <location>
        <begin position="52"/>
        <end position="66"/>
    </location>
</feature>
<dbReference type="SMART" id="SM00744">
    <property type="entry name" value="RINGv"/>
    <property type="match status" value="1"/>
</dbReference>
<dbReference type="KEGG" id="tpal:117649203"/>